<dbReference type="GO" id="GO:0000981">
    <property type="term" value="F:DNA-binding transcription factor activity, RNA polymerase II-specific"/>
    <property type="evidence" value="ECO:0007669"/>
    <property type="project" value="TreeGrafter"/>
</dbReference>
<accession>H2Y4K6</accession>
<dbReference type="Ensembl" id="ENSCSAVT00000000256.1">
    <property type="protein sequence ID" value="ENSCSAVP00000000254.1"/>
    <property type="gene ID" value="ENSCSAVG00000000140.1"/>
</dbReference>
<keyword evidence="5" id="KW-0539">Nucleus</keyword>
<protein>
    <recommendedName>
        <fullName evidence="7">BHLH domain-containing protein</fullName>
    </recommendedName>
</protein>
<dbReference type="eggNOG" id="KOG2483">
    <property type="taxonomic scope" value="Eukaryota"/>
</dbReference>
<evidence type="ECO:0000256" key="2">
    <source>
        <dbReference type="ARBA" id="ARBA00023015"/>
    </source>
</evidence>
<keyword evidence="4" id="KW-0804">Transcription</keyword>
<dbReference type="OMA" id="WIAANSN"/>
<dbReference type="GO" id="GO:0000978">
    <property type="term" value="F:RNA polymerase II cis-regulatory region sequence-specific DNA binding"/>
    <property type="evidence" value="ECO:0007669"/>
    <property type="project" value="TreeGrafter"/>
</dbReference>
<dbReference type="Proteomes" id="UP000007875">
    <property type="component" value="Unassembled WGS sequence"/>
</dbReference>
<reference evidence="8" key="2">
    <citation type="submission" date="2025-08" db="UniProtKB">
        <authorList>
            <consortium name="Ensembl"/>
        </authorList>
    </citation>
    <scope>IDENTIFICATION</scope>
</reference>
<dbReference type="Pfam" id="PF00010">
    <property type="entry name" value="HLH"/>
    <property type="match status" value="1"/>
</dbReference>
<dbReference type="Gene3D" id="4.10.280.10">
    <property type="entry name" value="Helix-loop-helix DNA-binding domain"/>
    <property type="match status" value="1"/>
</dbReference>
<dbReference type="AlphaFoldDB" id="H2Y4K6"/>
<reference evidence="9" key="1">
    <citation type="submission" date="2003-08" db="EMBL/GenBank/DDBJ databases">
        <authorList>
            <person name="Birren B."/>
            <person name="Nusbaum C."/>
            <person name="Abebe A."/>
            <person name="Abouelleil A."/>
            <person name="Adekoya E."/>
            <person name="Ait-zahra M."/>
            <person name="Allen N."/>
            <person name="Allen T."/>
            <person name="An P."/>
            <person name="Anderson M."/>
            <person name="Anderson S."/>
            <person name="Arachchi H."/>
            <person name="Armbruster J."/>
            <person name="Bachantsang P."/>
            <person name="Baldwin J."/>
            <person name="Barry A."/>
            <person name="Bayul T."/>
            <person name="Blitshsteyn B."/>
            <person name="Bloom T."/>
            <person name="Blye J."/>
            <person name="Boguslavskiy L."/>
            <person name="Borowsky M."/>
            <person name="Boukhgalter B."/>
            <person name="Brunache A."/>
            <person name="Butler J."/>
            <person name="Calixte N."/>
            <person name="Calvo S."/>
            <person name="Camarata J."/>
            <person name="Campo K."/>
            <person name="Chang J."/>
            <person name="Cheshatsang Y."/>
            <person name="Citroen M."/>
            <person name="Collymore A."/>
            <person name="Considine T."/>
            <person name="Cook A."/>
            <person name="Cooke P."/>
            <person name="Corum B."/>
            <person name="Cuomo C."/>
            <person name="David R."/>
            <person name="Dawoe T."/>
            <person name="Degray S."/>
            <person name="Dodge S."/>
            <person name="Dooley K."/>
            <person name="Dorje P."/>
            <person name="Dorjee K."/>
            <person name="Dorris L."/>
            <person name="Duffey N."/>
            <person name="Dupes A."/>
            <person name="Elkins T."/>
            <person name="Engels R."/>
            <person name="Erickson J."/>
            <person name="Farina A."/>
            <person name="Faro S."/>
            <person name="Ferreira P."/>
            <person name="Fischer H."/>
            <person name="Fitzgerald M."/>
            <person name="Foley K."/>
            <person name="Gage D."/>
            <person name="Galagan J."/>
            <person name="Gearin G."/>
            <person name="Gnerre S."/>
            <person name="Gnirke A."/>
            <person name="Goyette A."/>
            <person name="Graham J."/>
            <person name="Grandbois E."/>
            <person name="Gyaltsen K."/>
            <person name="Hafez N."/>
            <person name="Hagopian D."/>
            <person name="Hagos B."/>
            <person name="Hall J."/>
            <person name="Hatcher B."/>
            <person name="Heller A."/>
            <person name="Higgins H."/>
            <person name="Honan T."/>
            <person name="Horn A."/>
            <person name="Houde N."/>
            <person name="Hughes L."/>
            <person name="Hulme W."/>
            <person name="Husby E."/>
            <person name="Iliev I."/>
            <person name="Jaffe D."/>
            <person name="Jones C."/>
            <person name="Kamal M."/>
            <person name="Kamat A."/>
            <person name="Kamvysselis M."/>
            <person name="Karlsson E."/>
            <person name="Kells C."/>
            <person name="Kieu A."/>
            <person name="Kisner P."/>
            <person name="Kodira C."/>
            <person name="Kulbokas E."/>
            <person name="Labutti K."/>
            <person name="Lama D."/>
            <person name="Landers T."/>
            <person name="Leger J."/>
            <person name="Levine S."/>
            <person name="Lewis D."/>
            <person name="Lewis T."/>
            <person name="Lindblad-toh K."/>
            <person name="Liu X."/>
            <person name="Lokyitsang T."/>
            <person name="Lokyitsang Y."/>
            <person name="Lucien O."/>
            <person name="Lui A."/>
            <person name="Ma L.J."/>
            <person name="Mabbitt R."/>
            <person name="Macdonald J."/>
            <person name="Maclean C."/>
            <person name="Major J."/>
            <person name="Manning J."/>
            <person name="Marabella R."/>
            <person name="Maru K."/>
            <person name="Matthews C."/>
            <person name="Mauceli E."/>
            <person name="Mccarthy M."/>
            <person name="Mcdonough S."/>
            <person name="Mcghee T."/>
            <person name="Meldrim J."/>
            <person name="Meneus L."/>
            <person name="Mesirov J."/>
            <person name="Mihalev A."/>
            <person name="Mihova T."/>
            <person name="Mikkelsen T."/>
            <person name="Mlenga V."/>
            <person name="Moru K."/>
            <person name="Mozes J."/>
            <person name="Mulrain L."/>
            <person name="Munson G."/>
            <person name="Naylor J."/>
            <person name="Newes C."/>
            <person name="Nguyen C."/>
            <person name="Nguyen N."/>
            <person name="Nguyen T."/>
            <person name="Nicol R."/>
            <person name="Nielsen C."/>
            <person name="Nizzari M."/>
            <person name="Norbu C."/>
            <person name="Norbu N."/>
            <person name="O'donnell P."/>
            <person name="Okoawo O."/>
            <person name="O'leary S."/>
            <person name="Omotosho B."/>
            <person name="O'neill K."/>
            <person name="Osman S."/>
            <person name="Parker S."/>
            <person name="Perrin D."/>
            <person name="Phunkhang P."/>
            <person name="Piqani B."/>
            <person name="Purcell S."/>
            <person name="Rachupka T."/>
            <person name="Ramasamy U."/>
            <person name="Rameau R."/>
            <person name="Ray V."/>
            <person name="Raymond C."/>
            <person name="Retta R."/>
            <person name="Richardson S."/>
            <person name="Rise C."/>
            <person name="Rodriguez J."/>
            <person name="Rogers J."/>
            <person name="Rogov P."/>
            <person name="Rutman M."/>
            <person name="Schupbach R."/>
            <person name="Seaman C."/>
            <person name="Settipalli S."/>
            <person name="Sharpe T."/>
            <person name="Sheridan J."/>
            <person name="Sherpa N."/>
            <person name="Shi J."/>
            <person name="Smirnov S."/>
            <person name="Smith C."/>
            <person name="Sougnez C."/>
            <person name="Spencer B."/>
            <person name="Stalker J."/>
            <person name="Stange-thomann N."/>
            <person name="Stavropoulos S."/>
            <person name="Stetson K."/>
            <person name="Stone C."/>
            <person name="Stone S."/>
            <person name="Stubbs M."/>
            <person name="Talamas J."/>
            <person name="Tchuinga P."/>
            <person name="Tenzing P."/>
            <person name="Tesfaye S."/>
            <person name="Theodore J."/>
            <person name="Thoulutsang Y."/>
            <person name="Topham K."/>
            <person name="Towey S."/>
            <person name="Tsamla T."/>
            <person name="Tsomo N."/>
            <person name="Vallee D."/>
            <person name="Vassiliev H."/>
            <person name="Venkataraman V."/>
            <person name="Vinson J."/>
            <person name="Vo A."/>
            <person name="Wade C."/>
            <person name="Wang S."/>
            <person name="Wangchuk T."/>
            <person name="Wangdi T."/>
            <person name="Whittaker C."/>
            <person name="Wilkinson J."/>
            <person name="Wu Y."/>
            <person name="Wyman D."/>
            <person name="Yadav S."/>
            <person name="Yang S."/>
            <person name="Yang X."/>
            <person name="Yeager S."/>
            <person name="Yee E."/>
            <person name="Young G."/>
            <person name="Zainoun J."/>
            <person name="Zembeck L."/>
            <person name="Zimmer A."/>
            <person name="Zody M."/>
            <person name="Lander E."/>
        </authorList>
    </citation>
    <scope>NUCLEOTIDE SEQUENCE [LARGE SCALE GENOMIC DNA]</scope>
</reference>
<evidence type="ECO:0000256" key="5">
    <source>
        <dbReference type="ARBA" id="ARBA00023242"/>
    </source>
</evidence>
<evidence type="ECO:0000259" key="7">
    <source>
        <dbReference type="PROSITE" id="PS50888"/>
    </source>
</evidence>
<comment type="subcellular location">
    <subcellularLocation>
        <location evidence="1">Nucleus</location>
    </subcellularLocation>
</comment>
<dbReference type="GO" id="GO:0046983">
    <property type="term" value="F:protein dimerization activity"/>
    <property type="evidence" value="ECO:0007669"/>
    <property type="project" value="InterPro"/>
</dbReference>
<dbReference type="GO" id="GO:0005634">
    <property type="term" value="C:nucleus"/>
    <property type="evidence" value="ECO:0007669"/>
    <property type="project" value="UniProtKB-SubCell"/>
</dbReference>
<dbReference type="InterPro" id="IPR036638">
    <property type="entry name" value="HLH_DNA-bd_sf"/>
</dbReference>
<dbReference type="InterPro" id="IPR011598">
    <property type="entry name" value="bHLH_dom"/>
</dbReference>
<dbReference type="GeneTree" id="ENSGT00660000097054"/>
<evidence type="ECO:0000256" key="1">
    <source>
        <dbReference type="ARBA" id="ARBA00004123"/>
    </source>
</evidence>
<evidence type="ECO:0000256" key="6">
    <source>
        <dbReference type="SAM" id="MobiDB-lite"/>
    </source>
</evidence>
<proteinExistence type="predicted"/>
<evidence type="ECO:0000313" key="9">
    <source>
        <dbReference type="Proteomes" id="UP000007875"/>
    </source>
</evidence>
<sequence>MSIQTLLEAVEFLETSSNKSNLGGFASENSSKKDEKDSNDNEQKNEHQNNPHFPTNPTDQSTTADSASTNSSMTSQPAAMTSSTNPLFSQTLPLNLASYFDVNRKILNNSHSNSQQHRSNAPTNSVAPEIDAKSLETSSQAILPDGSHRNNISYAKQPDKADLKWIAANSNTLQGHTVMCSNDKQLDSNIPLNSLLPSLVKSTEDEKAFCALQFKQIKRQVTLTHNQLEKIRRAHLKECFEALKSQLPGLGIRRSSNLTILKAANRHIKVF</sequence>
<dbReference type="STRING" id="51511.ENSCSAVP00000000254"/>
<keyword evidence="2" id="KW-0805">Transcription regulation</keyword>
<name>H2Y4K6_CIOSA</name>
<dbReference type="InParanoid" id="H2Y4K6"/>
<dbReference type="PROSITE" id="PS50888">
    <property type="entry name" value="BHLH"/>
    <property type="match status" value="1"/>
</dbReference>
<evidence type="ECO:0000256" key="4">
    <source>
        <dbReference type="ARBA" id="ARBA00023163"/>
    </source>
</evidence>
<feature type="compositionally biased region" description="Low complexity" evidence="6">
    <location>
        <begin position="58"/>
        <end position="76"/>
    </location>
</feature>
<dbReference type="SUPFAM" id="SSF47459">
    <property type="entry name" value="HLH, helix-loop-helix DNA-binding domain"/>
    <property type="match status" value="1"/>
</dbReference>
<dbReference type="PANTHER" id="PTHR11969:SF54">
    <property type="entry name" value="MAD-LIKE PROTEIN 1"/>
    <property type="match status" value="1"/>
</dbReference>
<keyword evidence="3" id="KW-0238">DNA-binding</keyword>
<keyword evidence="9" id="KW-1185">Reference proteome</keyword>
<organism evidence="8 9">
    <name type="scientific">Ciona savignyi</name>
    <name type="common">Pacific transparent sea squirt</name>
    <dbReference type="NCBI Taxonomy" id="51511"/>
    <lineage>
        <taxon>Eukaryota</taxon>
        <taxon>Metazoa</taxon>
        <taxon>Chordata</taxon>
        <taxon>Tunicata</taxon>
        <taxon>Ascidiacea</taxon>
        <taxon>Phlebobranchia</taxon>
        <taxon>Cionidae</taxon>
        <taxon>Ciona</taxon>
    </lineage>
</organism>
<evidence type="ECO:0000313" key="8">
    <source>
        <dbReference type="Ensembl" id="ENSCSAVP00000000254.1"/>
    </source>
</evidence>
<evidence type="ECO:0000256" key="3">
    <source>
        <dbReference type="ARBA" id="ARBA00023125"/>
    </source>
</evidence>
<dbReference type="HOGENOM" id="CLU_1069421_0_0_1"/>
<dbReference type="SMART" id="SM00353">
    <property type="entry name" value="HLH"/>
    <property type="match status" value="1"/>
</dbReference>
<feature type="region of interest" description="Disordered" evidence="6">
    <location>
        <begin position="14"/>
        <end position="86"/>
    </location>
</feature>
<feature type="compositionally biased region" description="Polar residues" evidence="6">
    <location>
        <begin position="77"/>
        <end position="86"/>
    </location>
</feature>
<reference evidence="8" key="3">
    <citation type="submission" date="2025-09" db="UniProtKB">
        <authorList>
            <consortium name="Ensembl"/>
        </authorList>
    </citation>
    <scope>IDENTIFICATION</scope>
</reference>
<feature type="compositionally biased region" description="Basic and acidic residues" evidence="6">
    <location>
        <begin position="30"/>
        <end position="49"/>
    </location>
</feature>
<dbReference type="PANTHER" id="PTHR11969">
    <property type="entry name" value="MAX DIMERIZATION, MAD"/>
    <property type="match status" value="1"/>
</dbReference>
<feature type="domain" description="BHLH" evidence="7">
    <location>
        <begin position="220"/>
        <end position="271"/>
    </location>
</feature>